<dbReference type="Gene3D" id="2.30.110.10">
    <property type="entry name" value="Electron Transport, Fmn-binding Protein, Chain A"/>
    <property type="match status" value="1"/>
</dbReference>
<dbReference type="RefSeq" id="WP_378488128.1">
    <property type="nucleotide sequence ID" value="NZ_JBHUFB010000022.1"/>
</dbReference>
<proteinExistence type="predicted"/>
<dbReference type="EC" id="1.-.-.-" evidence="3"/>
<dbReference type="GO" id="GO:0016491">
    <property type="term" value="F:oxidoreductase activity"/>
    <property type="evidence" value="ECO:0007669"/>
    <property type="project" value="UniProtKB-KW"/>
</dbReference>
<dbReference type="Proteomes" id="UP001597286">
    <property type="component" value="Unassembled WGS sequence"/>
</dbReference>
<feature type="domain" description="Pyridoxamine 5'-phosphate oxidase N-terminal" evidence="2">
    <location>
        <begin position="8"/>
        <end position="141"/>
    </location>
</feature>
<gene>
    <name evidence="3" type="ORF">ACFSJG_25940</name>
</gene>
<accession>A0ABW4PCG9</accession>
<keyword evidence="1 3" id="KW-0560">Oxidoreductase</keyword>
<dbReference type="SUPFAM" id="SSF50475">
    <property type="entry name" value="FMN-binding split barrel"/>
    <property type="match status" value="1"/>
</dbReference>
<dbReference type="PANTHER" id="PTHR35176">
    <property type="entry name" value="HEME OXYGENASE HI_0854-RELATED"/>
    <property type="match status" value="1"/>
</dbReference>
<reference evidence="4" key="1">
    <citation type="journal article" date="2019" name="Int. J. Syst. Evol. Microbiol.">
        <title>The Global Catalogue of Microorganisms (GCM) 10K type strain sequencing project: providing services to taxonomists for standard genome sequencing and annotation.</title>
        <authorList>
            <consortium name="The Broad Institute Genomics Platform"/>
            <consortium name="The Broad Institute Genome Sequencing Center for Infectious Disease"/>
            <person name="Wu L."/>
            <person name="Ma J."/>
        </authorList>
    </citation>
    <scope>NUCLEOTIDE SEQUENCE [LARGE SCALE GENOMIC DNA]</scope>
    <source>
        <strain evidence="4">DT72</strain>
    </source>
</reference>
<dbReference type="InterPro" id="IPR012349">
    <property type="entry name" value="Split_barrel_FMN-bd"/>
</dbReference>
<name>A0ABW4PCG9_9NOCA</name>
<protein>
    <submittedName>
        <fullName evidence="3">PPOX class F420-dependent oxidoreductase</fullName>
        <ecNumber evidence="3">1.-.-.-</ecNumber>
    </submittedName>
</protein>
<dbReference type="InterPro" id="IPR011576">
    <property type="entry name" value="Pyridox_Oxase_N"/>
</dbReference>
<evidence type="ECO:0000313" key="4">
    <source>
        <dbReference type="Proteomes" id="UP001597286"/>
    </source>
</evidence>
<dbReference type="Pfam" id="PF01243">
    <property type="entry name" value="PNPOx_N"/>
    <property type="match status" value="1"/>
</dbReference>
<sequence length="150" mass="16653">MNPDADARLLDILAAHTRGVLTTVKRDGRPQLSNVLYAWDPATRVARVSVTADRAKTRNAARDPRVSLHVSADDFWSYAVVEGDAELSSVATDPHDAATDELVEVFRAASGSEHPDWEEFRRAMVAERRVVLRIRATRVYGMAELPRPTS</sequence>
<comment type="caution">
    <text evidence="3">The sequence shown here is derived from an EMBL/GenBank/DDBJ whole genome shotgun (WGS) entry which is preliminary data.</text>
</comment>
<dbReference type="PANTHER" id="PTHR35176:SF2">
    <property type="entry name" value="F420H(2)-DEPENDENT REDUCTASE RV1155"/>
    <property type="match status" value="1"/>
</dbReference>
<dbReference type="NCBIfam" id="TIGR03618">
    <property type="entry name" value="Rv1155_F420"/>
    <property type="match status" value="1"/>
</dbReference>
<organism evidence="3 4">
    <name type="scientific">Rhodococcus gannanensis</name>
    <dbReference type="NCBI Taxonomy" id="1960308"/>
    <lineage>
        <taxon>Bacteria</taxon>
        <taxon>Bacillati</taxon>
        <taxon>Actinomycetota</taxon>
        <taxon>Actinomycetes</taxon>
        <taxon>Mycobacteriales</taxon>
        <taxon>Nocardiaceae</taxon>
        <taxon>Rhodococcus</taxon>
    </lineage>
</organism>
<evidence type="ECO:0000259" key="2">
    <source>
        <dbReference type="Pfam" id="PF01243"/>
    </source>
</evidence>
<evidence type="ECO:0000256" key="1">
    <source>
        <dbReference type="ARBA" id="ARBA00023002"/>
    </source>
</evidence>
<evidence type="ECO:0000313" key="3">
    <source>
        <dbReference type="EMBL" id="MFD1815671.1"/>
    </source>
</evidence>
<dbReference type="EMBL" id="JBHUFB010000022">
    <property type="protein sequence ID" value="MFD1815671.1"/>
    <property type="molecule type" value="Genomic_DNA"/>
</dbReference>
<keyword evidence="4" id="KW-1185">Reference proteome</keyword>
<dbReference type="InterPro" id="IPR019920">
    <property type="entry name" value="F420-binding_dom_put"/>
</dbReference>
<dbReference type="InterPro" id="IPR052019">
    <property type="entry name" value="F420H2_bilvrd_red/Heme_oxyg"/>
</dbReference>